<dbReference type="RefSeq" id="WP_306068880.1">
    <property type="nucleotide sequence ID" value="NZ_CP120988.1"/>
</dbReference>
<keyword evidence="5 10" id="KW-1133">Transmembrane helix</keyword>
<evidence type="ECO:0000259" key="11">
    <source>
        <dbReference type="Pfam" id="PF02687"/>
    </source>
</evidence>
<evidence type="ECO:0000259" key="12">
    <source>
        <dbReference type="Pfam" id="PF12704"/>
    </source>
</evidence>
<keyword evidence="14" id="KW-1185">Reference proteome</keyword>
<dbReference type="SUPFAM" id="SSF56349">
    <property type="entry name" value="DNA breaking-rejoining enzymes"/>
    <property type="match status" value="1"/>
</dbReference>
<gene>
    <name evidence="13" type="ORF">P8A19_38590</name>
</gene>
<accession>A0ABY9J065</accession>
<dbReference type="InterPro" id="IPR013762">
    <property type="entry name" value="Integrase-like_cat_sf"/>
</dbReference>
<dbReference type="InterPro" id="IPR051125">
    <property type="entry name" value="ABC-4/HrtB_transporter"/>
</dbReference>
<evidence type="ECO:0000256" key="7">
    <source>
        <dbReference type="ARBA" id="ARBA00023172"/>
    </source>
</evidence>
<feature type="domain" description="ABC3 transporter permease C-terminal" evidence="11">
    <location>
        <begin position="590"/>
        <end position="696"/>
    </location>
</feature>
<evidence type="ECO:0008006" key="15">
    <source>
        <dbReference type="Google" id="ProtNLM"/>
    </source>
</evidence>
<dbReference type="InterPro" id="IPR011010">
    <property type="entry name" value="DNA_brk_join_enz"/>
</dbReference>
<feature type="transmembrane region" description="Helical" evidence="10">
    <location>
        <begin position="346"/>
        <end position="371"/>
    </location>
</feature>
<evidence type="ECO:0000256" key="8">
    <source>
        <dbReference type="ARBA" id="ARBA00038076"/>
    </source>
</evidence>
<dbReference type="PANTHER" id="PTHR43738:SF1">
    <property type="entry name" value="HEMIN TRANSPORT SYSTEM PERMEASE PROTEIN HRTB-RELATED"/>
    <property type="match status" value="1"/>
</dbReference>
<dbReference type="Pfam" id="PF12704">
    <property type="entry name" value="MacB_PCD"/>
    <property type="match status" value="1"/>
</dbReference>
<comment type="subcellular location">
    <subcellularLocation>
        <location evidence="1">Cell membrane</location>
        <topology evidence="1">Multi-pass membrane protein</topology>
    </subcellularLocation>
</comment>
<dbReference type="Gene3D" id="1.10.443.10">
    <property type="entry name" value="Intergrase catalytic core"/>
    <property type="match status" value="1"/>
</dbReference>
<proteinExistence type="inferred from homology"/>
<protein>
    <recommendedName>
        <fullName evidence="15">ABC3 transporter permease protein domain-containing protein</fullName>
    </recommendedName>
</protein>
<feature type="transmembrane region" description="Helical" evidence="10">
    <location>
        <begin position="590"/>
        <end position="609"/>
    </location>
</feature>
<evidence type="ECO:0000256" key="4">
    <source>
        <dbReference type="ARBA" id="ARBA00022692"/>
    </source>
</evidence>
<keyword evidence="2" id="KW-0813">Transport</keyword>
<dbReference type="Pfam" id="PF02687">
    <property type="entry name" value="FtsX"/>
    <property type="match status" value="1"/>
</dbReference>
<feature type="region of interest" description="Disordered" evidence="9">
    <location>
        <begin position="235"/>
        <end position="287"/>
    </location>
</feature>
<feature type="compositionally biased region" description="Basic and acidic residues" evidence="9">
    <location>
        <begin position="235"/>
        <end position="248"/>
    </location>
</feature>
<evidence type="ECO:0000256" key="5">
    <source>
        <dbReference type="ARBA" id="ARBA00022989"/>
    </source>
</evidence>
<keyword evidence="3" id="KW-1003">Cell membrane</keyword>
<feature type="domain" description="MacB-like periplasmic core" evidence="12">
    <location>
        <begin position="350"/>
        <end position="560"/>
    </location>
</feature>
<comment type="similarity">
    <text evidence="8">Belongs to the ABC-4 integral membrane protein family.</text>
</comment>
<evidence type="ECO:0000256" key="9">
    <source>
        <dbReference type="SAM" id="MobiDB-lite"/>
    </source>
</evidence>
<evidence type="ECO:0000256" key="3">
    <source>
        <dbReference type="ARBA" id="ARBA00022475"/>
    </source>
</evidence>
<evidence type="ECO:0000313" key="13">
    <source>
        <dbReference type="EMBL" id="WLQ60975.1"/>
    </source>
</evidence>
<feature type="compositionally biased region" description="Low complexity" evidence="9">
    <location>
        <begin position="271"/>
        <end position="280"/>
    </location>
</feature>
<evidence type="ECO:0000256" key="2">
    <source>
        <dbReference type="ARBA" id="ARBA00022448"/>
    </source>
</evidence>
<sequence>MTVRTAADLFLDLLGNPNTVRNCGIAVGKSAERLGEDRMLAYVEDAEIGEALELLWGRSAVNTWNARRGVVLSWTGWCSERGYEGQTVPAWAKRLAVDYVLETVYWDAGAARLLPRLLRGRTRGPVFVTHRRPGPGKVVSPRDVCPDPGFARLSYGLARALLDEHTAVRGLGTGWDLHEYRHSSLTQLGEQGASLLMLMAKSRHKKPENLRRYFKPSPEADLCAVVVRRFPDRDGRFRGPLRSHDRQLGDQPSRAVRPAGGPGTNLRRSQAAPAGVAVRSGGSGRRTRRIIPTDVSVTCDRMQTLASSSLSKETAWPACRAPHPLHRSESSVFLALRDLRFARGRFALMGAVVALIAVLGVLLSGLASGLADAGISGLRALPVTHMAFDEKATSEQFSRSTVEQEDWQAWSKTPGVERAEPFGTTLTNARVNQGAKKGEQVNLAVFGMAPDSSLAPSPNKGEGLEVGSAGIVITQEIADLGVEVGDVLIVDKSEVRLKVVGLVDEAVSYGHIGVAYADLDTWRRLHYGLPGDLPEAARQQATAVALTLEPGADVSTVEKATGTRADTKETTFGASPGYTAESSTMALIKGFLYAISALVVGAFFTVWTVQRKAEIALLKALGAPTGYVLRDALTQVVAVLVGATAVGTAVGMALGSMMIGKAPFALSAPAIATSSGLLIVLGTLGAVVAIRRITAVDPLTALGATR</sequence>
<name>A0ABY9J065_9ACTN</name>
<feature type="transmembrane region" description="Helical" evidence="10">
    <location>
        <begin position="636"/>
        <end position="659"/>
    </location>
</feature>
<keyword evidence="7" id="KW-0233">DNA recombination</keyword>
<dbReference type="InterPro" id="IPR003838">
    <property type="entry name" value="ABC3_permease_C"/>
</dbReference>
<dbReference type="PANTHER" id="PTHR43738">
    <property type="entry name" value="ABC TRANSPORTER, MEMBRANE PROTEIN"/>
    <property type="match status" value="1"/>
</dbReference>
<evidence type="ECO:0000256" key="1">
    <source>
        <dbReference type="ARBA" id="ARBA00004651"/>
    </source>
</evidence>
<dbReference type="EMBL" id="CP120988">
    <property type="protein sequence ID" value="WLQ60975.1"/>
    <property type="molecule type" value="Genomic_DNA"/>
</dbReference>
<feature type="transmembrane region" description="Helical" evidence="10">
    <location>
        <begin position="671"/>
        <end position="690"/>
    </location>
</feature>
<evidence type="ECO:0000256" key="6">
    <source>
        <dbReference type="ARBA" id="ARBA00023136"/>
    </source>
</evidence>
<organism evidence="13 14">
    <name type="scientific">Streptomyces poriferorum</name>
    <dbReference type="NCBI Taxonomy" id="2798799"/>
    <lineage>
        <taxon>Bacteria</taxon>
        <taxon>Bacillati</taxon>
        <taxon>Actinomycetota</taxon>
        <taxon>Actinomycetes</taxon>
        <taxon>Kitasatosporales</taxon>
        <taxon>Streptomycetaceae</taxon>
        <taxon>Streptomyces</taxon>
    </lineage>
</organism>
<dbReference type="InterPro" id="IPR025857">
    <property type="entry name" value="MacB_PCD"/>
</dbReference>
<evidence type="ECO:0000256" key="10">
    <source>
        <dbReference type="SAM" id="Phobius"/>
    </source>
</evidence>
<keyword evidence="6 10" id="KW-0472">Membrane</keyword>
<keyword evidence="4 10" id="KW-0812">Transmembrane</keyword>
<reference evidence="13 14" key="1">
    <citation type="submission" date="2023-03" db="EMBL/GenBank/DDBJ databases">
        <title>Isolation and description of six Streptomyces strains from soil environments, able to metabolize different microbial glucans.</title>
        <authorList>
            <person name="Widen T."/>
            <person name="Larsbrink J."/>
        </authorList>
    </citation>
    <scope>NUCLEOTIDE SEQUENCE [LARGE SCALE GENOMIC DNA]</scope>
    <source>
        <strain evidence="13 14">Alt2</strain>
    </source>
</reference>
<evidence type="ECO:0000313" key="14">
    <source>
        <dbReference type="Proteomes" id="UP001235744"/>
    </source>
</evidence>
<dbReference type="Proteomes" id="UP001235744">
    <property type="component" value="Chromosome"/>
</dbReference>